<dbReference type="Proteomes" id="UP000653156">
    <property type="component" value="Chromosome"/>
</dbReference>
<dbReference type="PANTHER" id="PTHR30199">
    <property type="entry name" value="MFS FAMILY TRANSPORTER, PREDICTED SUBSTRATE BENZOATE"/>
    <property type="match status" value="1"/>
</dbReference>
<dbReference type="EMBL" id="CP069798">
    <property type="protein sequence ID" value="QRQ82498.1"/>
    <property type="molecule type" value="Genomic_DNA"/>
</dbReference>
<accession>A0A892ZJ92</accession>
<keyword evidence="1" id="KW-0812">Transmembrane</keyword>
<dbReference type="GO" id="GO:0042925">
    <property type="term" value="F:benzoate transmembrane transporter activity"/>
    <property type="evidence" value="ECO:0007669"/>
    <property type="project" value="InterPro"/>
</dbReference>
<sequence length="391" mass="41448">MSASYPSLRFSSAHFAAAVAAILVSYGSSAVIIFQAAQAFGSTAQQISSWFTALGLGCGVLTLLLSLRFKAPVMVAWSTPGAAMMVGMSGIPLGQAVGAFMFAAALMLLVSATGFFSRLVALIPKTLAAAMLAGILINFGSKVFVSMQSQTGLVLLMLATYLLSKIRFPRYSILLMLVAGFAYAGFAGLLHLENLHWQPPTLQWLAPEFNVGVLISVGIPLFIATLVTQNVPGIAVMRAYHYETPATPLINATALGSLLLAPFGAFMMNLAAISAAITMGRDVDPDPKQRYLANIWLALFYFVLAALGGVVVSLFAALPKELLWALAGIAIFGTLLANLLAAWEDEATREASLITLLASASGMSLFGIGSAFWGLVFGIVVYHLNRKLQRR</sequence>
<feature type="transmembrane region" description="Helical" evidence="1">
    <location>
        <begin position="119"/>
        <end position="137"/>
    </location>
</feature>
<feature type="transmembrane region" description="Helical" evidence="1">
    <location>
        <begin position="49"/>
        <end position="69"/>
    </location>
</feature>
<feature type="transmembrane region" description="Helical" evidence="1">
    <location>
        <begin position="12"/>
        <end position="37"/>
    </location>
</feature>
<feature type="transmembrane region" description="Helical" evidence="1">
    <location>
        <begin position="209"/>
        <end position="228"/>
    </location>
</feature>
<feature type="transmembrane region" description="Helical" evidence="1">
    <location>
        <begin position="249"/>
        <end position="275"/>
    </location>
</feature>
<dbReference type="PANTHER" id="PTHR30199:SF0">
    <property type="entry name" value="INNER MEMBRANE PROTEIN YDCO"/>
    <property type="match status" value="1"/>
</dbReference>
<feature type="transmembrane region" description="Helical" evidence="1">
    <location>
        <begin position="363"/>
        <end position="384"/>
    </location>
</feature>
<evidence type="ECO:0000256" key="1">
    <source>
        <dbReference type="SAM" id="Phobius"/>
    </source>
</evidence>
<keyword evidence="3" id="KW-1185">Reference proteome</keyword>
<dbReference type="GO" id="GO:0005886">
    <property type="term" value="C:plasma membrane"/>
    <property type="evidence" value="ECO:0007669"/>
    <property type="project" value="TreeGrafter"/>
</dbReference>
<feature type="transmembrane region" description="Helical" evidence="1">
    <location>
        <begin position="171"/>
        <end position="189"/>
    </location>
</feature>
<dbReference type="Pfam" id="PF03594">
    <property type="entry name" value="BenE"/>
    <property type="match status" value="1"/>
</dbReference>
<dbReference type="NCBIfam" id="TIGR00843">
    <property type="entry name" value="benE"/>
    <property type="match status" value="1"/>
</dbReference>
<evidence type="ECO:0000313" key="2">
    <source>
        <dbReference type="EMBL" id="QRQ82498.1"/>
    </source>
</evidence>
<organism evidence="2 3">
    <name type="scientific">Paralysiella testudinis</name>
    <dbReference type="NCBI Taxonomy" id="2809020"/>
    <lineage>
        <taxon>Bacteria</taxon>
        <taxon>Pseudomonadati</taxon>
        <taxon>Pseudomonadota</taxon>
        <taxon>Betaproteobacteria</taxon>
        <taxon>Neisseriales</taxon>
        <taxon>Neisseriaceae</taxon>
        <taxon>Paralysiella</taxon>
    </lineage>
</organism>
<feature type="transmembrane region" description="Helical" evidence="1">
    <location>
        <begin position="143"/>
        <end position="164"/>
    </location>
</feature>
<keyword evidence="1" id="KW-1133">Transmembrane helix</keyword>
<keyword evidence="1" id="KW-0472">Membrane</keyword>
<feature type="transmembrane region" description="Helical" evidence="1">
    <location>
        <begin position="322"/>
        <end position="343"/>
    </location>
</feature>
<proteinExistence type="predicted"/>
<dbReference type="KEGG" id="ptes:JQU52_03595"/>
<gene>
    <name evidence="2" type="ORF">JQU52_03595</name>
</gene>
<reference evidence="2" key="1">
    <citation type="submission" date="2021-02" db="EMBL/GenBank/DDBJ databases">
        <title>Neisseriaceae sp. 26B isolated from the cloaca of a Common Toad-headed Turtle (Mesoclemmys nasuta).</title>
        <authorList>
            <person name="Spergser J."/>
            <person name="Busse H.-J."/>
        </authorList>
    </citation>
    <scope>NUCLEOTIDE SEQUENCE</scope>
    <source>
        <strain evidence="2">26B</strain>
    </source>
</reference>
<evidence type="ECO:0000313" key="3">
    <source>
        <dbReference type="Proteomes" id="UP000653156"/>
    </source>
</evidence>
<feature type="transmembrane region" description="Helical" evidence="1">
    <location>
        <begin position="295"/>
        <end position="315"/>
    </location>
</feature>
<name>A0A892ZJ92_9NEIS</name>
<dbReference type="AlphaFoldDB" id="A0A892ZJ92"/>
<dbReference type="RefSeq" id="WP_230339781.1">
    <property type="nucleotide sequence ID" value="NZ_CP069798.1"/>
</dbReference>
<feature type="transmembrane region" description="Helical" evidence="1">
    <location>
        <begin position="89"/>
        <end position="112"/>
    </location>
</feature>
<protein>
    <submittedName>
        <fullName evidence="2">Benzoate/H(+) symporter BenE family transporter</fullName>
    </submittedName>
</protein>
<dbReference type="InterPro" id="IPR004711">
    <property type="entry name" value="Benzoate_Transporter"/>
</dbReference>